<dbReference type="AlphaFoldDB" id="A0A1G1TJ25"/>
<organism evidence="4 5">
    <name type="scientific">Hymenobacter coccineus</name>
    <dbReference type="NCBI Taxonomy" id="1908235"/>
    <lineage>
        <taxon>Bacteria</taxon>
        <taxon>Pseudomonadati</taxon>
        <taxon>Bacteroidota</taxon>
        <taxon>Cytophagia</taxon>
        <taxon>Cytophagales</taxon>
        <taxon>Hymenobacteraceae</taxon>
        <taxon>Hymenobacter</taxon>
    </lineage>
</organism>
<evidence type="ECO:0000259" key="3">
    <source>
        <dbReference type="Pfam" id="PF19904"/>
    </source>
</evidence>
<keyword evidence="2" id="KW-0472">Membrane</keyword>
<keyword evidence="2" id="KW-1133">Transmembrane helix</keyword>
<keyword evidence="5" id="KW-1185">Reference proteome</keyword>
<feature type="transmembrane region" description="Helical" evidence="2">
    <location>
        <begin position="315"/>
        <end position="337"/>
    </location>
</feature>
<proteinExistence type="predicted"/>
<dbReference type="InterPro" id="IPR011990">
    <property type="entry name" value="TPR-like_helical_dom_sf"/>
</dbReference>
<sequence>MAGKAWANDTDKLLDELTQALNHKNTYFKQRVTRIATLTKHFQASKGNDQAKFILGLRIYHEYRSFKYDSAFAYAQRLLKLATTMQSPEKTEVSKLNLAFVQVSSGMFKEAFETLENVDPTPLDSATRVDLYFTKARAYSDLADFNGGAYYLPLYTAKAIAYSDTALQYCRVGSYQALSVRGFRYLKTKDTKASELVYKHILGLPDLPLHQVAINASTAAYVAELLGKPEEELQLLTQASIADIKSATTETLALFKLSDLCYRRGDLAHAYAFINNAREDASFYNARLRQIQIGSIFSVIEGQRVSIIERQRKTLGVYSLATTVLILLVIAFAAVIFRQLRRLQRAEVTISAINEALRHNNERLNQLNEQLHEVNHQLNEANVIKDEYIGHYFVVISEHIDKLEEIKDELSASLANKQYISTQRIVESINGKKERNDLFKGFDAVFLKLFPNFVADFNSLLKAEEKIDSPEDQLLTAELRIFALIRLGIGDSERISKILGYTINTVYTYKARTKKKSIYPSEEFEGRVRAI</sequence>
<feature type="domain" description="DUF6377" evidence="3">
    <location>
        <begin position="243"/>
        <end position="496"/>
    </location>
</feature>
<keyword evidence="1" id="KW-0175">Coiled coil</keyword>
<comment type="caution">
    <text evidence="4">The sequence shown here is derived from an EMBL/GenBank/DDBJ whole genome shotgun (WGS) entry which is preliminary data.</text>
</comment>
<name>A0A1G1TJ25_9BACT</name>
<protein>
    <recommendedName>
        <fullName evidence="3">DUF6377 domain-containing protein</fullName>
    </recommendedName>
</protein>
<dbReference type="EMBL" id="MDZA01000110">
    <property type="protein sequence ID" value="OGX90879.1"/>
    <property type="molecule type" value="Genomic_DNA"/>
</dbReference>
<gene>
    <name evidence="4" type="ORF">BEN49_06020</name>
</gene>
<dbReference type="InterPro" id="IPR045957">
    <property type="entry name" value="DUF6377"/>
</dbReference>
<evidence type="ECO:0000256" key="2">
    <source>
        <dbReference type="SAM" id="Phobius"/>
    </source>
</evidence>
<accession>A0A1G1TJ25</accession>
<reference evidence="4 5" key="1">
    <citation type="submission" date="2016-08" db="EMBL/GenBank/DDBJ databases">
        <title>Hymenobacter coccineus sp. nov., Hymenobacter lapidarius sp. nov. and Hymenobacter glacialis sp. nov., isolated from Antarctic soil.</title>
        <authorList>
            <person name="Sedlacek I."/>
            <person name="Kralova S."/>
            <person name="Kyrova K."/>
            <person name="Maslanova I."/>
            <person name="Stankova E."/>
            <person name="Vrbovska V."/>
            <person name="Nemec M."/>
            <person name="Bartak M."/>
            <person name="Svec P."/>
            <person name="Busse H.-J."/>
            <person name="Pantucek R."/>
        </authorList>
    </citation>
    <scope>NUCLEOTIDE SEQUENCE [LARGE SCALE GENOMIC DNA]</scope>
    <source>
        <strain evidence="4 5">CCM 8649</strain>
    </source>
</reference>
<dbReference type="Pfam" id="PF19904">
    <property type="entry name" value="DUF6377"/>
    <property type="match status" value="1"/>
</dbReference>
<dbReference type="Gene3D" id="1.25.40.10">
    <property type="entry name" value="Tetratricopeptide repeat domain"/>
    <property type="match status" value="1"/>
</dbReference>
<keyword evidence="2" id="KW-0812">Transmembrane</keyword>
<dbReference type="Proteomes" id="UP000177506">
    <property type="component" value="Unassembled WGS sequence"/>
</dbReference>
<feature type="coiled-coil region" evidence="1">
    <location>
        <begin position="350"/>
        <end position="416"/>
    </location>
</feature>
<evidence type="ECO:0000256" key="1">
    <source>
        <dbReference type="SAM" id="Coils"/>
    </source>
</evidence>
<evidence type="ECO:0000313" key="5">
    <source>
        <dbReference type="Proteomes" id="UP000177506"/>
    </source>
</evidence>
<dbReference type="SUPFAM" id="SSF48452">
    <property type="entry name" value="TPR-like"/>
    <property type="match status" value="1"/>
</dbReference>
<evidence type="ECO:0000313" key="4">
    <source>
        <dbReference type="EMBL" id="OGX90879.1"/>
    </source>
</evidence>